<evidence type="ECO:0000313" key="4">
    <source>
        <dbReference type="WBParaSite" id="SRAE_X000014700.1"/>
    </source>
</evidence>
<keyword evidence="1" id="KW-0732">Signal</keyword>
<dbReference type="WormBase" id="SRAE_X000014700">
    <property type="protein sequence ID" value="SRP06960"/>
    <property type="gene ID" value="WBGene00265703"/>
</dbReference>
<evidence type="ECO:0000313" key="5">
    <source>
        <dbReference type="WormBase" id="SRAE_X000014700"/>
    </source>
</evidence>
<dbReference type="Proteomes" id="UP000035682">
    <property type="component" value="Unplaced"/>
</dbReference>
<dbReference type="EMBL" id="LN609530">
    <property type="protein sequence ID" value="CEF70817.1"/>
    <property type="molecule type" value="Genomic_DNA"/>
</dbReference>
<feature type="signal peptide" evidence="1">
    <location>
        <begin position="1"/>
        <end position="22"/>
    </location>
</feature>
<evidence type="ECO:0000313" key="3">
    <source>
        <dbReference type="Proteomes" id="UP000035682"/>
    </source>
</evidence>
<reference evidence="2 3" key="1">
    <citation type="submission" date="2014-09" db="EMBL/GenBank/DDBJ databases">
        <authorList>
            <person name="Martin A.A."/>
        </authorList>
    </citation>
    <scope>NUCLEOTIDE SEQUENCE</scope>
    <source>
        <strain evidence="3">ED321</strain>
        <strain evidence="2">ED321 Heterogonic</strain>
    </source>
</reference>
<sequence length="206" mass="23021">MIKFLTTFILTTFITLIFPCGSFNCPPFTNKAKITYEIEPTLSLTYNPTQNRTSMQQTSSSSLARNLKQIAIDVINNLASTQSPLLVSAFKPTVTLNQKKFLNVEIIPQTCKSNNASELVAQKGTYFVQNNLVMQRIEDTNCLNGIIQNSKTSTALTTIIYKIDFLIPTGQVLCNSHWIKIADAIKNKIITDTKSNFLNSGMIERI</sequence>
<proteinExistence type="predicted"/>
<dbReference type="RefSeq" id="XP_024510013.1">
    <property type="nucleotide sequence ID" value="XM_024644456.1"/>
</dbReference>
<feature type="chain" id="PRO_5015031064" evidence="1">
    <location>
        <begin position="23"/>
        <end position="206"/>
    </location>
</feature>
<dbReference type="AlphaFoldDB" id="A0A090LRL4"/>
<evidence type="ECO:0000256" key="1">
    <source>
        <dbReference type="SAM" id="SignalP"/>
    </source>
</evidence>
<organism evidence="2">
    <name type="scientific">Strongyloides ratti</name>
    <name type="common">Parasitic roundworm</name>
    <dbReference type="NCBI Taxonomy" id="34506"/>
    <lineage>
        <taxon>Eukaryota</taxon>
        <taxon>Metazoa</taxon>
        <taxon>Ecdysozoa</taxon>
        <taxon>Nematoda</taxon>
        <taxon>Chromadorea</taxon>
        <taxon>Rhabditida</taxon>
        <taxon>Tylenchina</taxon>
        <taxon>Panagrolaimomorpha</taxon>
        <taxon>Strongyloidoidea</taxon>
        <taxon>Strongyloididae</taxon>
        <taxon>Strongyloides</taxon>
    </lineage>
</organism>
<keyword evidence="3" id="KW-1185">Reference proteome</keyword>
<dbReference type="WBParaSite" id="SRAE_X000014700.1">
    <property type="protein sequence ID" value="SRAE_X000014700.1"/>
    <property type="gene ID" value="WBGene00265703"/>
</dbReference>
<gene>
    <name evidence="2 4 5" type="ORF">SRAE_X000014700</name>
</gene>
<dbReference type="CTD" id="36383197"/>
<name>A0A090LRL4_STRRB</name>
<reference evidence="4" key="2">
    <citation type="submission" date="2020-12" db="UniProtKB">
        <authorList>
            <consortium name="WormBaseParasite"/>
        </authorList>
    </citation>
    <scope>IDENTIFICATION</scope>
</reference>
<protein>
    <submittedName>
        <fullName evidence="2 4">Uncharacterized protein</fullName>
    </submittedName>
</protein>
<evidence type="ECO:0000313" key="2">
    <source>
        <dbReference type="EMBL" id="CEF70817.1"/>
    </source>
</evidence>
<dbReference type="GeneID" id="36383197"/>
<accession>A0A090LRL4</accession>